<dbReference type="RefSeq" id="WP_008214786.1">
    <property type="nucleotide sequence ID" value="NZ_AZFZ01000019.1"/>
</dbReference>
<dbReference type="Proteomes" id="UP000051010">
    <property type="component" value="Unassembled WGS sequence"/>
</dbReference>
<organism evidence="1 2">
    <name type="scientific">Lentilactobacillus parafarraginis DSM 18390 = JCM 14109</name>
    <dbReference type="NCBI Taxonomy" id="1423786"/>
    <lineage>
        <taxon>Bacteria</taxon>
        <taxon>Bacillati</taxon>
        <taxon>Bacillota</taxon>
        <taxon>Bacilli</taxon>
        <taxon>Lactobacillales</taxon>
        <taxon>Lactobacillaceae</taxon>
        <taxon>Lentilactobacillus</taxon>
    </lineage>
</organism>
<reference evidence="1 2" key="1">
    <citation type="journal article" date="2015" name="Genome Announc.">
        <title>Expanding the biotechnology potential of lactobacilli through comparative genomics of 213 strains and associated genera.</title>
        <authorList>
            <person name="Sun Z."/>
            <person name="Harris H.M."/>
            <person name="McCann A."/>
            <person name="Guo C."/>
            <person name="Argimon S."/>
            <person name="Zhang W."/>
            <person name="Yang X."/>
            <person name="Jeffery I.B."/>
            <person name="Cooney J.C."/>
            <person name="Kagawa T.F."/>
            <person name="Liu W."/>
            <person name="Song Y."/>
            <person name="Salvetti E."/>
            <person name="Wrobel A."/>
            <person name="Rasinkangas P."/>
            <person name="Parkhill J."/>
            <person name="Rea M.C."/>
            <person name="O'Sullivan O."/>
            <person name="Ritari J."/>
            <person name="Douillard F.P."/>
            <person name="Paul Ross R."/>
            <person name="Yang R."/>
            <person name="Briner A.E."/>
            <person name="Felis G.E."/>
            <person name="de Vos W.M."/>
            <person name="Barrangou R."/>
            <person name="Klaenhammer T.R."/>
            <person name="Caufield P.W."/>
            <person name="Cui Y."/>
            <person name="Zhang H."/>
            <person name="O'Toole P.W."/>
        </authorList>
    </citation>
    <scope>NUCLEOTIDE SEQUENCE [LARGE SCALE GENOMIC DNA]</scope>
    <source>
        <strain evidence="1 2">DSM 18390</strain>
    </source>
</reference>
<gene>
    <name evidence="1" type="ORF">FD47_GL000831</name>
</gene>
<dbReference type="EMBL" id="AZFZ01000019">
    <property type="protein sequence ID" value="KRM44140.1"/>
    <property type="molecule type" value="Genomic_DNA"/>
</dbReference>
<comment type="caution">
    <text evidence="1">The sequence shown here is derived from an EMBL/GenBank/DDBJ whole genome shotgun (WGS) entry which is preliminary data.</text>
</comment>
<name>A0A0R1YZ74_9LACO</name>
<evidence type="ECO:0000313" key="2">
    <source>
        <dbReference type="Proteomes" id="UP000051010"/>
    </source>
</evidence>
<dbReference type="AlphaFoldDB" id="A0A0R1YZ74"/>
<proteinExistence type="predicted"/>
<protein>
    <submittedName>
        <fullName evidence="1">Uncharacterized protein</fullName>
    </submittedName>
</protein>
<sequence length="131" mass="15139">MANFKVRFINKIRPDTIELRYRAVLETNSSDTIFEGSQLFHREYLKPELLKTGEVALRSIGNIFSALPDDLILDQLSFEQPHDPEILKVPSKAAFDQYIVDQHHLNRVSNHKNHDGQIIIDTKMITELRIG</sequence>
<accession>A0A0R1YZ74</accession>
<evidence type="ECO:0000313" key="1">
    <source>
        <dbReference type="EMBL" id="KRM44140.1"/>
    </source>
</evidence>
<dbReference type="PATRIC" id="fig|1423786.4.peg.875"/>